<dbReference type="GO" id="GO:0003677">
    <property type="term" value="F:DNA binding"/>
    <property type="evidence" value="ECO:0007669"/>
    <property type="project" value="UniProtKB-KW"/>
</dbReference>
<evidence type="ECO:0000256" key="3">
    <source>
        <dbReference type="ARBA" id="ARBA00023163"/>
    </source>
</evidence>
<protein>
    <submittedName>
        <fullName evidence="5">LacI family DNA-binding transcriptional regulator</fullName>
    </submittedName>
</protein>
<sequence>MTSLQEVADAAGVSRSVASRVLTGDERARISDATRERVRNAADRLQYVPNHRARALRFARSGAVGLIVPDVNNAVFAELLGGVEDHAREGGMAVLLAQIDPPPAGREQLRELVAAGRVDGVLLQRREDFDDAMLGETLTGLQSAVLINSKLPGRTGAVVLDDVAGAMMATRHLIDLGHERIGHLAGVPTHDTAVRRHDGFCSAMREASLPITEEWVLRSGWEAAGGSAAVEQLLRSPTLPTGLVVSSVNAAIGALSALARRGVRVPDDVSVVTINDTWVAETWTPALTTVRMPLRELGRRACDMLIGHLGGAALKDLVVTEPVPELLIRGSTRSVRQSNS</sequence>
<evidence type="ECO:0000256" key="1">
    <source>
        <dbReference type="ARBA" id="ARBA00023015"/>
    </source>
</evidence>
<proteinExistence type="predicted"/>
<keyword evidence="6" id="KW-1185">Reference proteome</keyword>
<gene>
    <name evidence="5" type="ORF">JK364_48855</name>
</gene>
<dbReference type="CDD" id="cd06267">
    <property type="entry name" value="PBP1_LacI_sugar_binding-like"/>
    <property type="match status" value="1"/>
</dbReference>
<accession>A0ABS1Q670</accession>
<feature type="domain" description="HTH lacI-type" evidence="4">
    <location>
        <begin position="2"/>
        <end position="58"/>
    </location>
</feature>
<evidence type="ECO:0000313" key="5">
    <source>
        <dbReference type="EMBL" id="MBL1120152.1"/>
    </source>
</evidence>
<dbReference type="RefSeq" id="WP_201857922.1">
    <property type="nucleotide sequence ID" value="NZ_JAERRG010000044.1"/>
</dbReference>
<dbReference type="SUPFAM" id="SSF53822">
    <property type="entry name" value="Periplasmic binding protein-like I"/>
    <property type="match status" value="1"/>
</dbReference>
<dbReference type="InterPro" id="IPR028082">
    <property type="entry name" value="Peripla_BP_I"/>
</dbReference>
<dbReference type="EMBL" id="JAERRG010000044">
    <property type="protein sequence ID" value="MBL1120152.1"/>
    <property type="molecule type" value="Genomic_DNA"/>
</dbReference>
<comment type="caution">
    <text evidence="5">The sequence shown here is derived from an EMBL/GenBank/DDBJ whole genome shotgun (WGS) entry which is preliminary data.</text>
</comment>
<dbReference type="PROSITE" id="PS50932">
    <property type="entry name" value="HTH_LACI_2"/>
    <property type="match status" value="1"/>
</dbReference>
<dbReference type="Proteomes" id="UP000621510">
    <property type="component" value="Unassembled WGS sequence"/>
</dbReference>
<dbReference type="InterPro" id="IPR046335">
    <property type="entry name" value="LacI/GalR-like_sensor"/>
</dbReference>
<organism evidence="5 6">
    <name type="scientific">Streptomyces endocoffeicus</name>
    <dbReference type="NCBI Taxonomy" id="2898945"/>
    <lineage>
        <taxon>Bacteria</taxon>
        <taxon>Bacillati</taxon>
        <taxon>Actinomycetota</taxon>
        <taxon>Actinomycetes</taxon>
        <taxon>Kitasatosporales</taxon>
        <taxon>Streptomycetaceae</taxon>
        <taxon>Streptomyces</taxon>
    </lineage>
</organism>
<keyword evidence="1" id="KW-0805">Transcription regulation</keyword>
<evidence type="ECO:0000313" key="6">
    <source>
        <dbReference type="Proteomes" id="UP000621510"/>
    </source>
</evidence>
<reference evidence="5 6" key="1">
    <citation type="submission" date="2021-01" db="EMBL/GenBank/DDBJ databases">
        <title>WGS of actinomycetes isolated from Thailand.</title>
        <authorList>
            <person name="Thawai C."/>
        </authorList>
    </citation>
    <scope>NUCLEOTIDE SEQUENCE [LARGE SCALE GENOMIC DNA]</scope>
    <source>
        <strain evidence="5 6">CA3R110</strain>
    </source>
</reference>
<dbReference type="Pfam" id="PF13377">
    <property type="entry name" value="Peripla_BP_3"/>
    <property type="match status" value="1"/>
</dbReference>
<dbReference type="Gene3D" id="1.10.260.40">
    <property type="entry name" value="lambda repressor-like DNA-binding domains"/>
    <property type="match status" value="1"/>
</dbReference>
<keyword evidence="2 5" id="KW-0238">DNA-binding</keyword>
<dbReference type="SMART" id="SM00354">
    <property type="entry name" value="HTH_LACI"/>
    <property type="match status" value="1"/>
</dbReference>
<dbReference type="SUPFAM" id="SSF47413">
    <property type="entry name" value="lambda repressor-like DNA-binding domains"/>
    <property type="match status" value="1"/>
</dbReference>
<dbReference type="PANTHER" id="PTHR30146:SF153">
    <property type="entry name" value="LACTOSE OPERON REPRESSOR"/>
    <property type="match status" value="1"/>
</dbReference>
<dbReference type="InterPro" id="IPR000843">
    <property type="entry name" value="HTH_LacI"/>
</dbReference>
<dbReference type="Gene3D" id="3.40.50.2300">
    <property type="match status" value="2"/>
</dbReference>
<keyword evidence="3" id="KW-0804">Transcription</keyword>
<dbReference type="CDD" id="cd01392">
    <property type="entry name" value="HTH_LacI"/>
    <property type="match status" value="1"/>
</dbReference>
<evidence type="ECO:0000256" key="2">
    <source>
        <dbReference type="ARBA" id="ARBA00023125"/>
    </source>
</evidence>
<dbReference type="InterPro" id="IPR010982">
    <property type="entry name" value="Lambda_DNA-bd_dom_sf"/>
</dbReference>
<name>A0ABS1Q670_9ACTN</name>
<evidence type="ECO:0000259" key="4">
    <source>
        <dbReference type="PROSITE" id="PS50932"/>
    </source>
</evidence>
<dbReference type="Pfam" id="PF00356">
    <property type="entry name" value="LacI"/>
    <property type="match status" value="1"/>
</dbReference>
<dbReference type="PANTHER" id="PTHR30146">
    <property type="entry name" value="LACI-RELATED TRANSCRIPTIONAL REPRESSOR"/>
    <property type="match status" value="1"/>
</dbReference>